<dbReference type="GO" id="GO:0007265">
    <property type="term" value="P:Ras protein signal transduction"/>
    <property type="evidence" value="ECO:0007669"/>
    <property type="project" value="TreeGrafter"/>
</dbReference>
<evidence type="ECO:0008006" key="6">
    <source>
        <dbReference type="Google" id="ProtNLM"/>
    </source>
</evidence>
<protein>
    <recommendedName>
        <fullName evidence="6">Ras-GEF domain-containing protein</fullName>
    </recommendedName>
</protein>
<dbReference type="InterPro" id="IPR008937">
    <property type="entry name" value="Ras-like_GEF"/>
</dbReference>
<dbReference type="Gene3D" id="1.20.870.10">
    <property type="entry name" value="Son of sevenless (SoS) protein Chain: S domain 1"/>
    <property type="match status" value="1"/>
</dbReference>
<dbReference type="SUPFAM" id="SSF48366">
    <property type="entry name" value="Ras GEF"/>
    <property type="match status" value="1"/>
</dbReference>
<evidence type="ECO:0000259" key="3">
    <source>
        <dbReference type="PROSITE" id="PS50009"/>
    </source>
</evidence>
<sequence length="766" mass="87719">MVQSDLSGSKGTVMGESTPDVVFASSQTPKKYNVATKNVVQDKKSLVTEEYTNNLIKVFKQFVLEEYGTWPNNTTKLDELKDDIAQQLQGYNNAMNPKKGLMMKTASKAVVTRLNLRKIKFDVISGKVSPRLQTQVRLHNSVQEHLKLLIGLFSNLKENPFNFKDNENWISPVCEKLLENNKEINRALIDIDRLFPPAAAFFTEIYHLNSALQAWKVVFEPLYDESKLYCGRVLPLDNTLLSQGQYLQLGKKEVGQSLYQLHCELFHLASTFISHIRVISPDNALPSRINIIAIVANLNEILKKILDLVLTLNKLFEFVVPNNAVAANDAEIEKDVEGGVVEAEVDKTALVWRSISKKASKVSLIHSPPEVEIPDISPDDPDFKFRPGTVDNFVLRIISNTDRSLLRAFLVGYQTFCSPTIFWDKLLDYYFNISQEKEDRKLFEKRKIANLILIWIKEDFYGINDHIIVKIKKFATEVLPKDGFGDISNAIMQEIGDYRFVPEFKEFFTELTVFDLEDIKSHQFWFRCDKKDMAQQLTIVDWEIFQQVQFSELSALKWTREKVHIFAQNILNLLRRVNQISFWVASFILVQETIQDRVKAIMKMTGLATALIDIKNYNSLMGVLAGLGLTCVSRLKRTFDALPKKTNEKLKRMAHFQDPAGGFRFLRNYTKDNGALLPYLGTYLSDLVNMEENADTVEVAGVSLINFYKYQMISKSINTLLQHSSTSLTFEKQSTLHTFLSSLPTLSESELYKMSLEREPRESQHS</sequence>
<dbReference type="InterPro" id="IPR001895">
    <property type="entry name" value="RASGEF_cat_dom"/>
</dbReference>
<accession>A0A6B2KYJ5</accession>
<dbReference type="EMBL" id="GIBP01000706">
    <property type="protein sequence ID" value="NDV29675.1"/>
    <property type="molecule type" value="Transcribed_RNA"/>
</dbReference>
<feature type="domain" description="N-terminal Ras-GEF" evidence="4">
    <location>
        <begin position="381"/>
        <end position="499"/>
    </location>
</feature>
<reference evidence="5" key="1">
    <citation type="journal article" date="2020" name="J. Eukaryot. Microbiol.">
        <title>De novo Sequencing, Assembly and Annotation of the Transcriptome for the Free-Living Testate Amoeba Arcella intermedia.</title>
        <authorList>
            <person name="Ribeiro G.M."/>
            <person name="Porfirio-Sousa A.L."/>
            <person name="Maurer-Alcala X.X."/>
            <person name="Katz L.A."/>
            <person name="Lahr D.J.G."/>
        </authorList>
    </citation>
    <scope>NUCLEOTIDE SEQUENCE</scope>
</reference>
<name>A0A6B2KYJ5_9EUKA</name>
<dbReference type="AlphaFoldDB" id="A0A6B2KYJ5"/>
<keyword evidence="1 2" id="KW-0344">Guanine-nucleotide releasing factor</keyword>
<dbReference type="InterPro" id="IPR036964">
    <property type="entry name" value="RASGEF_cat_dom_sf"/>
</dbReference>
<dbReference type="PROSITE" id="PS50212">
    <property type="entry name" value="RASGEF_NTER"/>
    <property type="match status" value="1"/>
</dbReference>
<dbReference type="GO" id="GO:0005085">
    <property type="term" value="F:guanyl-nucleotide exchange factor activity"/>
    <property type="evidence" value="ECO:0007669"/>
    <property type="project" value="UniProtKB-KW"/>
</dbReference>
<proteinExistence type="predicted"/>
<dbReference type="InterPro" id="IPR023578">
    <property type="entry name" value="Ras_GEF_dom_sf"/>
</dbReference>
<dbReference type="PANTHER" id="PTHR23113">
    <property type="entry name" value="GUANINE NUCLEOTIDE EXCHANGE FACTOR"/>
    <property type="match status" value="1"/>
</dbReference>
<dbReference type="SMART" id="SM00147">
    <property type="entry name" value="RasGEF"/>
    <property type="match status" value="1"/>
</dbReference>
<evidence type="ECO:0000259" key="4">
    <source>
        <dbReference type="PROSITE" id="PS50212"/>
    </source>
</evidence>
<evidence type="ECO:0000256" key="1">
    <source>
        <dbReference type="ARBA" id="ARBA00022658"/>
    </source>
</evidence>
<dbReference type="Pfam" id="PF00617">
    <property type="entry name" value="RasGEF"/>
    <property type="match status" value="1"/>
</dbReference>
<dbReference type="InterPro" id="IPR000651">
    <property type="entry name" value="Ras-like_Gua-exchang_fac_N"/>
</dbReference>
<dbReference type="Gene3D" id="1.10.840.10">
    <property type="entry name" value="Ras guanine-nucleotide exchange factors catalytic domain"/>
    <property type="match status" value="1"/>
</dbReference>
<dbReference type="GO" id="GO:0005886">
    <property type="term" value="C:plasma membrane"/>
    <property type="evidence" value="ECO:0007669"/>
    <property type="project" value="TreeGrafter"/>
</dbReference>
<organism evidence="5">
    <name type="scientific">Arcella intermedia</name>
    <dbReference type="NCBI Taxonomy" id="1963864"/>
    <lineage>
        <taxon>Eukaryota</taxon>
        <taxon>Amoebozoa</taxon>
        <taxon>Tubulinea</taxon>
        <taxon>Elardia</taxon>
        <taxon>Arcellinida</taxon>
        <taxon>Sphaerothecina</taxon>
        <taxon>Arcellidae</taxon>
        <taxon>Arcella</taxon>
    </lineage>
</organism>
<dbReference type="PANTHER" id="PTHR23113:SF366">
    <property type="entry name" value="RAS GUANINE NUCLEOTIDE EXCHANGE FACTOR R"/>
    <property type="match status" value="1"/>
</dbReference>
<feature type="domain" description="Ras-GEF" evidence="3">
    <location>
        <begin position="529"/>
        <end position="761"/>
    </location>
</feature>
<evidence type="ECO:0000313" key="5">
    <source>
        <dbReference type="EMBL" id="NDV29675.1"/>
    </source>
</evidence>
<dbReference type="Pfam" id="PF00618">
    <property type="entry name" value="RasGEF_N"/>
    <property type="match status" value="1"/>
</dbReference>
<evidence type="ECO:0000256" key="2">
    <source>
        <dbReference type="PROSITE-ProRule" id="PRU00168"/>
    </source>
</evidence>
<dbReference type="PROSITE" id="PS50009">
    <property type="entry name" value="RASGEF_CAT"/>
    <property type="match status" value="1"/>
</dbReference>